<dbReference type="EMBL" id="JABXWT010000001">
    <property type="protein sequence ID" value="NVO55124.1"/>
    <property type="molecule type" value="Genomic_DNA"/>
</dbReference>
<accession>A0ABX2PN22</accession>
<protein>
    <recommendedName>
        <fullName evidence="4">Chromosome partition protein Smc</fullName>
    </recommendedName>
</protein>
<comment type="caution">
    <text evidence="2">The sequence shown here is derived from an EMBL/GenBank/DDBJ whole genome shotgun (WGS) entry which is preliminary data.</text>
</comment>
<evidence type="ECO:0008006" key="4">
    <source>
        <dbReference type="Google" id="ProtNLM"/>
    </source>
</evidence>
<keyword evidence="1" id="KW-0175">Coiled coil</keyword>
<gene>
    <name evidence="2" type="ORF">HW561_04895</name>
</gene>
<organism evidence="2 3">
    <name type="scientific">Ruegeria haliotis</name>
    <dbReference type="NCBI Taxonomy" id="2747601"/>
    <lineage>
        <taxon>Bacteria</taxon>
        <taxon>Pseudomonadati</taxon>
        <taxon>Pseudomonadota</taxon>
        <taxon>Alphaproteobacteria</taxon>
        <taxon>Rhodobacterales</taxon>
        <taxon>Roseobacteraceae</taxon>
        <taxon>Ruegeria</taxon>
    </lineage>
</organism>
<evidence type="ECO:0000313" key="3">
    <source>
        <dbReference type="Proteomes" id="UP000630805"/>
    </source>
</evidence>
<keyword evidence="3" id="KW-1185">Reference proteome</keyword>
<proteinExistence type="predicted"/>
<feature type="coiled-coil region" evidence="1">
    <location>
        <begin position="43"/>
        <end position="230"/>
    </location>
</feature>
<dbReference type="RefSeq" id="WP_176862186.1">
    <property type="nucleotide sequence ID" value="NZ_JABXWT010000001.1"/>
</dbReference>
<dbReference type="Proteomes" id="UP000630805">
    <property type="component" value="Unassembled WGS sequence"/>
</dbReference>
<name>A0ABX2PN22_9RHOB</name>
<evidence type="ECO:0000313" key="2">
    <source>
        <dbReference type="EMBL" id="NVO55124.1"/>
    </source>
</evidence>
<reference evidence="2 3" key="1">
    <citation type="submission" date="2020-06" db="EMBL/GenBank/DDBJ databases">
        <authorList>
            <person name="Cao W.R."/>
        </authorList>
    </citation>
    <scope>NUCLEOTIDE SEQUENCE [LARGE SCALE GENOMIC DNA]</scope>
    <source>
        <strain evidence="2 3">B1Z28</strain>
    </source>
</reference>
<evidence type="ECO:0000256" key="1">
    <source>
        <dbReference type="SAM" id="Coils"/>
    </source>
</evidence>
<sequence length="285" mass="31367">MSQIEELQHRIIIAMQRIGTGVEALREATPAGDGQDEGFQAALDEERIANAQLQERLKSLKERHEQEIDALRADMEILKSSPDPDEEMDALREQLADAKEQLISVEAARSELAEAKAALENSEELDALKGENDQLRADLDSREDPAPLRAELEQLQALLAQAQNIEAENSRLRAELADTERVGDLSAELEMLRAERTSHGAAMSRLDDDLQRMRKANEQLRSSIDELRAAAEGGMPDAELLNRATVAELEATRAAQATDAAEAHAVLARLEPLLSRAKLAEGEVE</sequence>